<organism evidence="6 7">
    <name type="scientific">Hondaea fermentalgiana</name>
    <dbReference type="NCBI Taxonomy" id="2315210"/>
    <lineage>
        <taxon>Eukaryota</taxon>
        <taxon>Sar</taxon>
        <taxon>Stramenopiles</taxon>
        <taxon>Bigyra</taxon>
        <taxon>Labyrinthulomycetes</taxon>
        <taxon>Thraustochytrida</taxon>
        <taxon>Thraustochytriidae</taxon>
        <taxon>Hondaea</taxon>
    </lineage>
</organism>
<dbReference type="InterPro" id="IPR051453">
    <property type="entry name" value="MBL_Glyoxalase_II"/>
</dbReference>
<dbReference type="Gene3D" id="3.60.15.10">
    <property type="entry name" value="Ribonuclease Z/Hydroxyacylglutathione hydrolase-like"/>
    <property type="match status" value="1"/>
</dbReference>
<evidence type="ECO:0000256" key="1">
    <source>
        <dbReference type="ARBA" id="ARBA00001947"/>
    </source>
</evidence>
<reference evidence="6 7" key="1">
    <citation type="submission" date="2017-12" db="EMBL/GenBank/DDBJ databases">
        <title>Sequencing, de novo assembly and annotation of complete genome of a new Thraustochytrid species, strain FCC1311.</title>
        <authorList>
            <person name="Sedici K."/>
            <person name="Godart F."/>
            <person name="Aiese Cigliano R."/>
            <person name="Sanseverino W."/>
            <person name="Barakat M."/>
            <person name="Ortet P."/>
            <person name="Marechal E."/>
            <person name="Cagnac O."/>
            <person name="Amato A."/>
        </authorList>
    </citation>
    <scope>NUCLEOTIDE SEQUENCE [LARGE SCALE GENOMIC DNA]</scope>
</reference>
<dbReference type="GO" id="GO:0046872">
    <property type="term" value="F:metal ion binding"/>
    <property type="evidence" value="ECO:0007669"/>
    <property type="project" value="UniProtKB-KW"/>
</dbReference>
<dbReference type="PANTHER" id="PTHR46233">
    <property type="entry name" value="HYDROXYACYLGLUTATHIONE HYDROLASE GLOC"/>
    <property type="match status" value="1"/>
</dbReference>
<dbReference type="GO" id="GO:0016787">
    <property type="term" value="F:hydrolase activity"/>
    <property type="evidence" value="ECO:0007669"/>
    <property type="project" value="UniProtKB-KW"/>
</dbReference>
<comment type="cofactor">
    <cofactor evidence="1">
        <name>Zn(2+)</name>
        <dbReference type="ChEBI" id="CHEBI:29105"/>
    </cofactor>
</comment>
<proteinExistence type="predicted"/>
<protein>
    <submittedName>
        <fullName evidence="6">Hydroxyacylglutathione hydrolase, mitochondrial</fullName>
    </submittedName>
</protein>
<keyword evidence="2" id="KW-0479">Metal-binding</keyword>
<comment type="caution">
    <text evidence="6">The sequence shown here is derived from an EMBL/GenBank/DDBJ whole genome shotgun (WGS) entry which is preliminary data.</text>
</comment>
<evidence type="ECO:0000256" key="2">
    <source>
        <dbReference type="ARBA" id="ARBA00022723"/>
    </source>
</evidence>
<feature type="domain" description="Metallo-beta-lactamase" evidence="5">
    <location>
        <begin position="43"/>
        <end position="233"/>
    </location>
</feature>
<dbReference type="InParanoid" id="A0A2R5G6K4"/>
<dbReference type="SUPFAM" id="SSF56281">
    <property type="entry name" value="Metallo-hydrolase/oxidoreductase"/>
    <property type="match status" value="1"/>
</dbReference>
<dbReference type="Proteomes" id="UP000241890">
    <property type="component" value="Unassembled WGS sequence"/>
</dbReference>
<evidence type="ECO:0000256" key="3">
    <source>
        <dbReference type="ARBA" id="ARBA00022801"/>
    </source>
</evidence>
<sequence length="310" mass="33714">MVLVEEATKLIGKDVSVQQLLSGREVANDVRGNRVHQFAYQMANYMYVVCDEQTREAIAVDPCWDVDGVLRVCENDLKVTIKAAVWTHRHFDHTGGVVPRAMTGTREDIVLPGIADFVERGIACYVGREDAKAVSKQARVPLDKIHALDEGDTVPLNERFKLQVLATPGHTPGSVCFLLAPDAETPGVLFTGDTLFIMSCGRTDLPESNVSSMLKSLTRLSALPGGTIVLPGHNYALPAHSTISEERDTNAMMMQAMERFQQSGSGTLTSEPVAALLPLPDYLGVARKLYDDHLACEAPSQNAAQLLSKP</sequence>
<evidence type="ECO:0000313" key="6">
    <source>
        <dbReference type="EMBL" id="GBG26687.1"/>
    </source>
</evidence>
<dbReference type="InterPro" id="IPR001279">
    <property type="entry name" value="Metallo-B-lactamas"/>
</dbReference>
<dbReference type="SMART" id="SM00849">
    <property type="entry name" value="Lactamase_B"/>
    <property type="match status" value="1"/>
</dbReference>
<keyword evidence="7" id="KW-1185">Reference proteome</keyword>
<name>A0A2R5G6K4_9STRA</name>
<keyword evidence="4" id="KW-0862">Zinc</keyword>
<dbReference type="AlphaFoldDB" id="A0A2R5G6K4"/>
<evidence type="ECO:0000256" key="4">
    <source>
        <dbReference type="ARBA" id="ARBA00022833"/>
    </source>
</evidence>
<dbReference type="PANTHER" id="PTHR46233:SF3">
    <property type="entry name" value="HYDROXYACYLGLUTATHIONE HYDROLASE GLOC"/>
    <property type="match status" value="1"/>
</dbReference>
<evidence type="ECO:0000259" key="5">
    <source>
        <dbReference type="SMART" id="SM00849"/>
    </source>
</evidence>
<accession>A0A2R5G6K4</accession>
<gene>
    <name evidence="6" type="ORF">FCC1311_029082</name>
</gene>
<dbReference type="Pfam" id="PF00753">
    <property type="entry name" value="Lactamase_B"/>
    <property type="match status" value="1"/>
</dbReference>
<dbReference type="EMBL" id="BEYU01000022">
    <property type="protein sequence ID" value="GBG26687.1"/>
    <property type="molecule type" value="Genomic_DNA"/>
</dbReference>
<keyword evidence="3 6" id="KW-0378">Hydrolase</keyword>
<dbReference type="OrthoDB" id="17458at2759"/>
<evidence type="ECO:0000313" key="7">
    <source>
        <dbReference type="Proteomes" id="UP000241890"/>
    </source>
</evidence>
<dbReference type="InterPro" id="IPR036866">
    <property type="entry name" value="RibonucZ/Hydroxyglut_hydro"/>
</dbReference>